<evidence type="ECO:0000313" key="13">
    <source>
        <dbReference type="Proteomes" id="UP000480122"/>
    </source>
</evidence>
<protein>
    <recommendedName>
        <fullName evidence="14">Glycosyltransferase RgtA/B/C/D-like domain-containing protein</fullName>
    </recommendedName>
</protein>
<keyword evidence="8 10" id="KW-1133">Transmembrane helix</keyword>
<evidence type="ECO:0000256" key="1">
    <source>
        <dbReference type="ARBA" id="ARBA00004477"/>
    </source>
</evidence>
<feature type="transmembrane region" description="Helical" evidence="10">
    <location>
        <begin position="119"/>
        <end position="141"/>
    </location>
</feature>
<dbReference type="Proteomes" id="UP000480122">
    <property type="component" value="Unassembled WGS sequence"/>
</dbReference>
<keyword evidence="9 10" id="KW-0472">Membrane</keyword>
<evidence type="ECO:0000313" key="12">
    <source>
        <dbReference type="EMBL" id="MUN07036.1"/>
    </source>
</evidence>
<feature type="transmembrane region" description="Helical" evidence="10">
    <location>
        <begin position="161"/>
        <end position="194"/>
    </location>
</feature>
<proteinExistence type="predicted"/>
<evidence type="ECO:0008006" key="14">
    <source>
        <dbReference type="Google" id="ProtNLM"/>
    </source>
</evidence>
<evidence type="ECO:0000256" key="10">
    <source>
        <dbReference type="SAM" id="Phobius"/>
    </source>
</evidence>
<keyword evidence="11" id="KW-0732">Signal</keyword>
<feature type="transmembrane region" description="Helical" evidence="10">
    <location>
        <begin position="339"/>
        <end position="358"/>
    </location>
</feature>
<dbReference type="AlphaFoldDB" id="A0A7C9LSS3"/>
<dbReference type="GO" id="GO:0016020">
    <property type="term" value="C:membrane"/>
    <property type="evidence" value="ECO:0007669"/>
    <property type="project" value="GOC"/>
</dbReference>
<evidence type="ECO:0000256" key="7">
    <source>
        <dbReference type="ARBA" id="ARBA00022824"/>
    </source>
</evidence>
<organism evidence="12 13">
    <name type="scientific">Agromyces luteolus</name>
    <dbReference type="NCBI Taxonomy" id="88373"/>
    <lineage>
        <taxon>Bacteria</taxon>
        <taxon>Bacillati</taxon>
        <taxon>Actinomycetota</taxon>
        <taxon>Actinomycetes</taxon>
        <taxon>Micrococcales</taxon>
        <taxon>Microbacteriaceae</taxon>
        <taxon>Agromyces</taxon>
    </lineage>
</organism>
<feature type="transmembrane region" description="Helical" evidence="10">
    <location>
        <begin position="201"/>
        <end position="221"/>
    </location>
</feature>
<reference evidence="12 13" key="1">
    <citation type="submission" date="2019-11" db="EMBL/GenBank/DDBJ databases">
        <title>Agromyces kandeliae sp. nov., isolated from mangrove soil.</title>
        <authorList>
            <person name="Wang R."/>
        </authorList>
    </citation>
    <scope>NUCLEOTIDE SEQUENCE [LARGE SCALE GENOMIC DNA]</scope>
    <source>
        <strain evidence="12 13">JCM 11431</strain>
    </source>
</reference>
<dbReference type="GO" id="GO:0004376">
    <property type="term" value="F:GPI mannosyltransferase activity"/>
    <property type="evidence" value="ECO:0007669"/>
    <property type="project" value="InterPro"/>
</dbReference>
<keyword evidence="4" id="KW-0328">Glycosyltransferase</keyword>
<evidence type="ECO:0000256" key="8">
    <source>
        <dbReference type="ARBA" id="ARBA00022989"/>
    </source>
</evidence>
<keyword evidence="3" id="KW-0337">GPI-anchor biosynthesis</keyword>
<comment type="caution">
    <text evidence="12">The sequence shown here is derived from an EMBL/GenBank/DDBJ whole genome shotgun (WGS) entry which is preliminary data.</text>
</comment>
<keyword evidence="7" id="KW-0256">Endoplasmic reticulum</keyword>
<dbReference type="PANTHER" id="PTHR12468:SF2">
    <property type="entry name" value="GPI MANNOSYLTRANSFERASE 2"/>
    <property type="match status" value="1"/>
</dbReference>
<dbReference type="RefSeq" id="WP_155841900.1">
    <property type="nucleotide sequence ID" value="NZ_BSEZ01000007.1"/>
</dbReference>
<evidence type="ECO:0000256" key="2">
    <source>
        <dbReference type="ARBA" id="ARBA00004687"/>
    </source>
</evidence>
<dbReference type="EMBL" id="WODA01000014">
    <property type="protein sequence ID" value="MUN07036.1"/>
    <property type="molecule type" value="Genomic_DNA"/>
</dbReference>
<evidence type="ECO:0000256" key="3">
    <source>
        <dbReference type="ARBA" id="ARBA00022502"/>
    </source>
</evidence>
<evidence type="ECO:0000256" key="11">
    <source>
        <dbReference type="SAM" id="SignalP"/>
    </source>
</evidence>
<evidence type="ECO:0000256" key="4">
    <source>
        <dbReference type="ARBA" id="ARBA00022676"/>
    </source>
</evidence>
<evidence type="ECO:0000256" key="5">
    <source>
        <dbReference type="ARBA" id="ARBA00022679"/>
    </source>
</evidence>
<gene>
    <name evidence="12" type="ORF">GLX25_07880</name>
</gene>
<dbReference type="GO" id="GO:0031501">
    <property type="term" value="C:mannosyltransferase complex"/>
    <property type="evidence" value="ECO:0007669"/>
    <property type="project" value="TreeGrafter"/>
</dbReference>
<feature type="chain" id="PRO_5039548963" description="Glycosyltransferase RgtA/B/C/D-like domain-containing protein" evidence="11">
    <location>
        <begin position="23"/>
        <end position="365"/>
    </location>
</feature>
<evidence type="ECO:0000256" key="6">
    <source>
        <dbReference type="ARBA" id="ARBA00022692"/>
    </source>
</evidence>
<dbReference type="InterPro" id="IPR007315">
    <property type="entry name" value="PIG-V/Gpi18"/>
</dbReference>
<keyword evidence="6 10" id="KW-0812">Transmembrane</keyword>
<accession>A0A7C9LSS3</accession>
<feature type="signal peptide" evidence="11">
    <location>
        <begin position="1"/>
        <end position="22"/>
    </location>
</feature>
<dbReference type="GO" id="GO:0000009">
    <property type="term" value="F:alpha-1,6-mannosyltransferase activity"/>
    <property type="evidence" value="ECO:0007669"/>
    <property type="project" value="InterPro"/>
</dbReference>
<name>A0A7C9LSS3_9MICO</name>
<keyword evidence="5" id="KW-0808">Transferase</keyword>
<sequence>MARVAVVFLVTRLLFVAGFALAQAAMGRPISVGQMMVIWDGWWYTHLAEHGYPPDLTLPDRPRFGPWGFFPLWPWTIRLFDLVLPGGAVIAGTVAATVFGFAFLALVRLFTAQLFGDGAADAAVVLIAVFPGSIALALPYTEASFLFYVAGALLAARHDRWGLVALAAFLACATRSTGIALVIGLVVLGIAAFARRRDVRPWLASAGGVAGLALVVVFAWIRTGDPLIWFAAQRQWDQRFDFGVGLVEGFFVILPDAGAEYHAYAVMATMTVVFIILVALAAPLVRRLDLLEITYSVVVIGMVFAVSNVGPRPRMILAMLPLLILASARAHALGRGAALVLGTAFAVLSVAIAFATMFEPFHVTA</sequence>
<dbReference type="GO" id="GO:0006506">
    <property type="term" value="P:GPI anchor biosynthetic process"/>
    <property type="evidence" value="ECO:0007669"/>
    <property type="project" value="UniProtKB-UniPathway"/>
</dbReference>
<feature type="transmembrane region" description="Helical" evidence="10">
    <location>
        <begin position="261"/>
        <end position="283"/>
    </location>
</feature>
<evidence type="ECO:0000256" key="9">
    <source>
        <dbReference type="ARBA" id="ARBA00023136"/>
    </source>
</evidence>
<dbReference type="UniPathway" id="UPA00196"/>
<dbReference type="OrthoDB" id="151635at2"/>
<dbReference type="PANTHER" id="PTHR12468">
    <property type="entry name" value="GPI MANNOSYLTRANSFERASE 2"/>
    <property type="match status" value="1"/>
</dbReference>
<feature type="transmembrane region" description="Helical" evidence="10">
    <location>
        <begin position="82"/>
        <end position="107"/>
    </location>
</feature>
<comment type="pathway">
    <text evidence="2">Glycolipid biosynthesis; glycosylphosphatidylinositol-anchor biosynthesis.</text>
</comment>
<comment type="subcellular location">
    <subcellularLocation>
        <location evidence="1">Endoplasmic reticulum membrane</location>
        <topology evidence="1">Multi-pass membrane protein</topology>
    </subcellularLocation>
</comment>
<keyword evidence="13" id="KW-1185">Reference proteome</keyword>